<sequence length="182" mass="20226">MQIVFHCGVHGTDQDGVLKTLFQNRDWLTRNGIEAIPRSRHRGIFEKALDSLRGGAATREMQETMLDAILDNDNIQRVICSQPGFIGLPARVISPEGLIAPAGDKMAALGNLFADAEVEFFLALKNPATLLPYVVKNIPDRSYEQIMGGIPPETLRWGPAIRRILQRSDVTVWYCGATRTPR</sequence>
<keyword evidence="2" id="KW-1185">Reference proteome</keyword>
<gene>
    <name evidence="1" type="ORF">QWZ10_02880</name>
</gene>
<evidence type="ECO:0000313" key="1">
    <source>
        <dbReference type="EMBL" id="MDN3711022.1"/>
    </source>
</evidence>
<dbReference type="Proteomes" id="UP001243846">
    <property type="component" value="Unassembled WGS sequence"/>
</dbReference>
<protein>
    <submittedName>
        <fullName evidence="1">Uncharacterized protein</fullName>
    </submittedName>
</protein>
<accession>A0ABT8D6J0</accession>
<proteinExistence type="predicted"/>
<dbReference type="EMBL" id="JAUFRC010000001">
    <property type="protein sequence ID" value="MDN3711022.1"/>
    <property type="molecule type" value="Genomic_DNA"/>
</dbReference>
<reference evidence="2" key="1">
    <citation type="journal article" date="2019" name="Int. J. Syst. Evol. Microbiol.">
        <title>The Global Catalogue of Microorganisms (GCM) 10K type strain sequencing project: providing services to taxonomists for standard genome sequencing and annotation.</title>
        <authorList>
            <consortium name="The Broad Institute Genomics Platform"/>
            <consortium name="The Broad Institute Genome Sequencing Center for Infectious Disease"/>
            <person name="Wu L."/>
            <person name="Ma J."/>
        </authorList>
    </citation>
    <scope>NUCLEOTIDE SEQUENCE [LARGE SCALE GENOMIC DNA]</scope>
    <source>
        <strain evidence="2">CECT 8482</strain>
    </source>
</reference>
<name>A0ABT8D6J0_9RHOB</name>
<evidence type="ECO:0000313" key="2">
    <source>
        <dbReference type="Proteomes" id="UP001243846"/>
    </source>
</evidence>
<comment type="caution">
    <text evidence="1">The sequence shown here is derived from an EMBL/GenBank/DDBJ whole genome shotgun (WGS) entry which is preliminary data.</text>
</comment>
<organism evidence="1 2">
    <name type="scientific">Paracoccus cavernae</name>
    <dbReference type="NCBI Taxonomy" id="1571207"/>
    <lineage>
        <taxon>Bacteria</taxon>
        <taxon>Pseudomonadati</taxon>
        <taxon>Pseudomonadota</taxon>
        <taxon>Alphaproteobacteria</taxon>
        <taxon>Rhodobacterales</taxon>
        <taxon>Paracoccaceae</taxon>
        <taxon>Paracoccus</taxon>
    </lineage>
</organism>